<sequence>MISLQLPFDERFIYTIEEIEAYLYIKDEIEAGRAQQIPVSQIDAWGEFNFQYAIEEIDKYEELRMLIIPSNLRNAECQMELENYQKAAQLCTEVLILDSKHTEAQCIRSQAYSLLSDNRLTELDIMSTLEDLGLNRAPENDLGRRLWLFNRYRYYRLYGSKSFMGGCKPTRKYSEQRSLRTKDILDDYATMI</sequence>
<accession>A0A8T0QXW5</accession>
<gene>
    <name evidence="1" type="ORF">PVAP13_6NG201700</name>
</gene>
<evidence type="ECO:0000313" key="2">
    <source>
        <dbReference type="Proteomes" id="UP000823388"/>
    </source>
</evidence>
<dbReference type="Proteomes" id="UP000823388">
    <property type="component" value="Chromosome 6N"/>
</dbReference>
<dbReference type="InterPro" id="IPR011990">
    <property type="entry name" value="TPR-like_helical_dom_sf"/>
</dbReference>
<dbReference type="Gene3D" id="1.25.40.10">
    <property type="entry name" value="Tetratricopeptide repeat domain"/>
    <property type="match status" value="1"/>
</dbReference>
<reference evidence="1" key="1">
    <citation type="submission" date="2020-05" db="EMBL/GenBank/DDBJ databases">
        <title>WGS assembly of Panicum virgatum.</title>
        <authorList>
            <person name="Lovell J.T."/>
            <person name="Jenkins J."/>
            <person name="Shu S."/>
            <person name="Juenger T.E."/>
            <person name="Schmutz J."/>
        </authorList>
    </citation>
    <scope>NUCLEOTIDE SEQUENCE</scope>
    <source>
        <strain evidence="1">AP13</strain>
    </source>
</reference>
<comment type="caution">
    <text evidence="1">The sequence shown here is derived from an EMBL/GenBank/DDBJ whole genome shotgun (WGS) entry which is preliminary data.</text>
</comment>
<evidence type="ECO:0008006" key="3">
    <source>
        <dbReference type="Google" id="ProtNLM"/>
    </source>
</evidence>
<organism evidence="1 2">
    <name type="scientific">Panicum virgatum</name>
    <name type="common">Blackwell switchgrass</name>
    <dbReference type="NCBI Taxonomy" id="38727"/>
    <lineage>
        <taxon>Eukaryota</taxon>
        <taxon>Viridiplantae</taxon>
        <taxon>Streptophyta</taxon>
        <taxon>Embryophyta</taxon>
        <taxon>Tracheophyta</taxon>
        <taxon>Spermatophyta</taxon>
        <taxon>Magnoliopsida</taxon>
        <taxon>Liliopsida</taxon>
        <taxon>Poales</taxon>
        <taxon>Poaceae</taxon>
        <taxon>PACMAD clade</taxon>
        <taxon>Panicoideae</taxon>
        <taxon>Panicodae</taxon>
        <taxon>Paniceae</taxon>
        <taxon>Panicinae</taxon>
        <taxon>Panicum</taxon>
        <taxon>Panicum sect. Hiantes</taxon>
    </lineage>
</organism>
<dbReference type="EMBL" id="CM029048">
    <property type="protein sequence ID" value="KAG2577819.1"/>
    <property type="molecule type" value="Genomic_DNA"/>
</dbReference>
<proteinExistence type="predicted"/>
<evidence type="ECO:0000313" key="1">
    <source>
        <dbReference type="EMBL" id="KAG2577819.1"/>
    </source>
</evidence>
<dbReference type="AlphaFoldDB" id="A0A8T0QXW5"/>
<keyword evidence="2" id="KW-1185">Reference proteome</keyword>
<name>A0A8T0QXW5_PANVG</name>
<dbReference type="SUPFAM" id="SSF48452">
    <property type="entry name" value="TPR-like"/>
    <property type="match status" value="1"/>
</dbReference>
<protein>
    <recommendedName>
        <fullName evidence="3">Tetratricopeptide repeat protein</fullName>
    </recommendedName>
</protein>